<organism evidence="6 7">
    <name type="scientific">Roseivirga echinicomitans</name>
    <dbReference type="NCBI Taxonomy" id="296218"/>
    <lineage>
        <taxon>Bacteria</taxon>
        <taxon>Pseudomonadati</taxon>
        <taxon>Bacteroidota</taxon>
        <taxon>Cytophagia</taxon>
        <taxon>Cytophagales</taxon>
        <taxon>Roseivirgaceae</taxon>
        <taxon>Roseivirga</taxon>
    </lineage>
</organism>
<feature type="binding site" evidence="4">
    <location>
        <begin position="3"/>
        <end position="7"/>
    </location>
    <ligand>
        <name>ATP</name>
        <dbReference type="ChEBI" id="CHEBI:30616"/>
    </ligand>
</feature>
<comment type="caution">
    <text evidence="6">The sequence shown here is derived from an EMBL/GenBank/DDBJ whole genome shotgun (WGS) entry which is preliminary data.</text>
</comment>
<feature type="binding site" evidence="4">
    <location>
        <position position="56"/>
    </location>
    <ligand>
        <name>substrate</name>
    </ligand>
</feature>
<comment type="cofactor">
    <cofactor evidence="5">
        <name>Mg(2+)</name>
        <dbReference type="ChEBI" id="CHEBI:18420"/>
    </cofactor>
</comment>
<evidence type="ECO:0000256" key="4">
    <source>
        <dbReference type="PIRSR" id="PIRSR006806-1"/>
    </source>
</evidence>
<dbReference type="NCBIfam" id="TIGR02727">
    <property type="entry name" value="MTHFS_bact"/>
    <property type="match status" value="1"/>
</dbReference>
<feature type="binding site" evidence="4">
    <location>
        <begin position="134"/>
        <end position="142"/>
    </location>
    <ligand>
        <name>ATP</name>
        <dbReference type="ChEBI" id="CHEBI:30616"/>
    </ligand>
</feature>
<evidence type="ECO:0000256" key="3">
    <source>
        <dbReference type="ARBA" id="ARBA00022840"/>
    </source>
</evidence>
<dbReference type="EC" id="6.3.3.2" evidence="5"/>
<protein>
    <recommendedName>
        <fullName evidence="5">5-formyltetrahydrofolate cyclo-ligase</fullName>
        <ecNumber evidence="5">6.3.3.2</ecNumber>
    </recommendedName>
</protein>
<dbReference type="PANTHER" id="PTHR23407:SF1">
    <property type="entry name" value="5-FORMYLTETRAHYDROFOLATE CYCLO-LIGASE"/>
    <property type="match status" value="1"/>
</dbReference>
<dbReference type="Gene3D" id="3.40.50.10420">
    <property type="entry name" value="NagB/RpiA/CoA transferase-like"/>
    <property type="match status" value="1"/>
</dbReference>
<dbReference type="Pfam" id="PF01812">
    <property type="entry name" value="5-FTHF_cyc-lig"/>
    <property type="match status" value="1"/>
</dbReference>
<evidence type="ECO:0000313" key="7">
    <source>
        <dbReference type="Proteomes" id="UP000075615"/>
    </source>
</evidence>
<dbReference type="PANTHER" id="PTHR23407">
    <property type="entry name" value="ATPASE INHIBITOR/5-FORMYLTETRAHYDROFOLATE CYCLO-LIGASE"/>
    <property type="match status" value="1"/>
</dbReference>
<evidence type="ECO:0000313" key="6">
    <source>
        <dbReference type="EMBL" id="KYG78957.1"/>
    </source>
</evidence>
<keyword evidence="5" id="KW-0479">Metal-binding</keyword>
<sequence length="189" mass="21798">MTKKVLRETFLEKRKTLTHQEHALRSSLVCEQAFKLITERQFKNIHMYLPLAKMREVITTPLFKKLIETSEHQVVLPRVNSKTKTLEHIAYNSTTKLMVGNFGVTEPLGEELFNINHLDVVFVPLISFDRKGFRIGYGGGYYDKFLAQAGDKLIKVGLAITPPLDHIPYSESYDIPLDFCITHHKIYSF</sequence>
<dbReference type="PIRSF" id="PIRSF006806">
    <property type="entry name" value="FTHF_cligase"/>
    <property type="match status" value="1"/>
</dbReference>
<proteinExistence type="inferred from homology"/>
<evidence type="ECO:0000256" key="2">
    <source>
        <dbReference type="ARBA" id="ARBA00022741"/>
    </source>
</evidence>
<accession>A0A150XJQ0</accession>
<dbReference type="SUPFAM" id="SSF100950">
    <property type="entry name" value="NagB/RpiA/CoA transferase-like"/>
    <property type="match status" value="1"/>
</dbReference>
<evidence type="ECO:0000256" key="1">
    <source>
        <dbReference type="ARBA" id="ARBA00010638"/>
    </source>
</evidence>
<feature type="binding site" evidence="4">
    <location>
        <position position="49"/>
    </location>
    <ligand>
        <name>substrate</name>
    </ligand>
</feature>
<dbReference type="GO" id="GO:0005524">
    <property type="term" value="F:ATP binding"/>
    <property type="evidence" value="ECO:0007669"/>
    <property type="project" value="UniProtKB-KW"/>
</dbReference>
<dbReference type="GO" id="GO:0046872">
    <property type="term" value="F:metal ion binding"/>
    <property type="evidence" value="ECO:0007669"/>
    <property type="project" value="UniProtKB-KW"/>
</dbReference>
<reference evidence="6 7" key="1">
    <citation type="submission" date="2016-01" db="EMBL/GenBank/DDBJ databases">
        <title>Genome sequencing of Roseivirga echinicomitans KMM 6058.</title>
        <authorList>
            <person name="Selvaratnam C."/>
            <person name="Thevarajoo S."/>
            <person name="Goh K.M."/>
            <person name="Ee R."/>
            <person name="Chan K.-G."/>
            <person name="Chong C.S."/>
        </authorList>
    </citation>
    <scope>NUCLEOTIDE SEQUENCE [LARGE SCALE GENOMIC DNA]</scope>
    <source>
        <strain evidence="6 7">KMM 6058</strain>
    </source>
</reference>
<dbReference type="RefSeq" id="WP_068414965.1">
    <property type="nucleotide sequence ID" value="NZ_LRDB01000012.1"/>
</dbReference>
<comment type="similarity">
    <text evidence="1 5">Belongs to the 5-formyltetrahydrofolate cyclo-ligase family.</text>
</comment>
<dbReference type="EMBL" id="LRDB01000012">
    <property type="protein sequence ID" value="KYG78957.1"/>
    <property type="molecule type" value="Genomic_DNA"/>
</dbReference>
<dbReference type="AlphaFoldDB" id="A0A150XJQ0"/>
<gene>
    <name evidence="6" type="ORF">AWN68_04830</name>
</gene>
<dbReference type="InterPro" id="IPR024185">
    <property type="entry name" value="FTHF_cligase-like_sf"/>
</dbReference>
<keyword evidence="5" id="KW-0460">Magnesium</keyword>
<comment type="catalytic activity">
    <reaction evidence="5">
        <text>(6S)-5-formyl-5,6,7,8-tetrahydrofolate + ATP = (6R)-5,10-methenyltetrahydrofolate + ADP + phosphate</text>
        <dbReference type="Rhea" id="RHEA:10488"/>
        <dbReference type="ChEBI" id="CHEBI:30616"/>
        <dbReference type="ChEBI" id="CHEBI:43474"/>
        <dbReference type="ChEBI" id="CHEBI:57455"/>
        <dbReference type="ChEBI" id="CHEBI:57457"/>
        <dbReference type="ChEBI" id="CHEBI:456216"/>
        <dbReference type="EC" id="6.3.3.2"/>
    </reaction>
</comment>
<dbReference type="STRING" id="296218.AWN68_04830"/>
<dbReference type="GO" id="GO:0009396">
    <property type="term" value="P:folic acid-containing compound biosynthetic process"/>
    <property type="evidence" value="ECO:0007669"/>
    <property type="project" value="TreeGrafter"/>
</dbReference>
<name>A0A150XJQ0_9BACT</name>
<keyword evidence="7" id="KW-1185">Reference proteome</keyword>
<dbReference type="GO" id="GO:0035999">
    <property type="term" value="P:tetrahydrofolate interconversion"/>
    <property type="evidence" value="ECO:0007669"/>
    <property type="project" value="TreeGrafter"/>
</dbReference>
<dbReference type="GO" id="GO:0030272">
    <property type="term" value="F:5-formyltetrahydrofolate cyclo-ligase activity"/>
    <property type="evidence" value="ECO:0007669"/>
    <property type="project" value="UniProtKB-EC"/>
</dbReference>
<dbReference type="InterPro" id="IPR037171">
    <property type="entry name" value="NagB/RpiA_transferase-like"/>
</dbReference>
<evidence type="ECO:0000256" key="5">
    <source>
        <dbReference type="RuleBase" id="RU361279"/>
    </source>
</evidence>
<dbReference type="InterPro" id="IPR002698">
    <property type="entry name" value="FTHF_cligase"/>
</dbReference>
<keyword evidence="3 4" id="KW-0067">ATP-binding</keyword>
<dbReference type="Proteomes" id="UP000075615">
    <property type="component" value="Unassembled WGS sequence"/>
</dbReference>
<keyword evidence="2 4" id="KW-0547">Nucleotide-binding</keyword>
<dbReference type="OrthoDB" id="9801938at2"/>